<reference evidence="1 2" key="1">
    <citation type="submission" date="2017-09" db="EMBL/GenBank/DDBJ databases">
        <title>Metagenomic Analysis Reveals Denitrifying Candidatus Accumulibacter and Flanking Population as a Source of N2O.</title>
        <authorList>
            <person name="Gao H."/>
            <person name="Mao Y."/>
            <person name="Zhao X."/>
            <person name="Liu W.-T."/>
            <person name="Zhang T."/>
            <person name="Wells G."/>
        </authorList>
    </citation>
    <scope>NUCLEOTIDE SEQUENCE [LARGE SCALE GENOMIC DNA]</scope>
    <source>
        <strain evidence="1">CANDO_2_IC</strain>
    </source>
</reference>
<proteinExistence type="predicted"/>
<evidence type="ECO:0000313" key="1">
    <source>
        <dbReference type="EMBL" id="MQM29267.1"/>
    </source>
</evidence>
<organism evidence="1 2">
    <name type="scientific">Candidatus Accumulibacter phosphatis</name>
    <dbReference type="NCBI Taxonomy" id="327160"/>
    <lineage>
        <taxon>Bacteria</taxon>
        <taxon>Pseudomonadati</taxon>
        <taxon>Pseudomonadota</taxon>
        <taxon>Betaproteobacteria</taxon>
        <taxon>Candidatus Accumulibacter</taxon>
    </lineage>
</organism>
<accession>A0A6A7RNZ4</accession>
<dbReference type="Proteomes" id="UP000342300">
    <property type="component" value="Unassembled WGS sequence"/>
</dbReference>
<protein>
    <submittedName>
        <fullName evidence="1">Transcriptional regulator</fullName>
    </submittedName>
</protein>
<dbReference type="EMBL" id="PDHS01000030">
    <property type="protein sequence ID" value="MQM29267.1"/>
    <property type="molecule type" value="Genomic_DNA"/>
</dbReference>
<sequence>VVEYLKAEDPEQFKILKKAARGKIKKTV</sequence>
<dbReference type="AlphaFoldDB" id="A0A6A7RNZ4"/>
<name>A0A6A7RNZ4_9PROT</name>
<comment type="caution">
    <text evidence="1">The sequence shown here is derived from an EMBL/GenBank/DDBJ whole genome shotgun (WGS) entry which is preliminary data.</text>
</comment>
<gene>
    <name evidence="1" type="ORF">CRU78_01415</name>
</gene>
<evidence type="ECO:0000313" key="2">
    <source>
        <dbReference type="Proteomes" id="UP000342300"/>
    </source>
</evidence>
<feature type="non-terminal residue" evidence="1">
    <location>
        <position position="1"/>
    </location>
</feature>